<dbReference type="GeneID" id="130472032"/>
<organism evidence="1 2">
    <name type="scientific">Spinacia oleracea</name>
    <name type="common">Spinach</name>
    <dbReference type="NCBI Taxonomy" id="3562"/>
    <lineage>
        <taxon>Eukaryota</taxon>
        <taxon>Viridiplantae</taxon>
        <taxon>Streptophyta</taxon>
        <taxon>Embryophyta</taxon>
        <taxon>Tracheophyta</taxon>
        <taxon>Spermatophyta</taxon>
        <taxon>Magnoliopsida</taxon>
        <taxon>eudicotyledons</taxon>
        <taxon>Gunneridae</taxon>
        <taxon>Pentapetalae</taxon>
        <taxon>Caryophyllales</taxon>
        <taxon>Chenopodiaceae</taxon>
        <taxon>Chenopodioideae</taxon>
        <taxon>Anserineae</taxon>
        <taxon>Spinacia</taxon>
    </lineage>
</organism>
<dbReference type="InterPro" id="IPR036397">
    <property type="entry name" value="RNaseH_sf"/>
</dbReference>
<dbReference type="Proteomes" id="UP000813463">
    <property type="component" value="Chromosome 4"/>
</dbReference>
<dbReference type="Gene3D" id="3.30.420.10">
    <property type="entry name" value="Ribonuclease H-like superfamily/Ribonuclease H"/>
    <property type="match status" value="1"/>
</dbReference>
<sequence length="346" mass="40002">MKQGELKPHTNPLKPGLTEHNKRARISYCLNFIMPGTHTTNPTYYDMHNVVHIDEKWFYLTKKDQRMLLAPNEVPPHRVVKSKNFIPKIMFMGAVARPRWDREGNCTFDGKLGLFPFTMEVPAKRSSCNRQRGTMETKPINKVNKDVFREMITMKIIPAIMEKWPQDDSDKVIIIQADNAKPHCGADIHEFIQSHNQNGFRFFWAPQPPNSPDLNILDLGFFRSIQSKYEKSMPKNVTVLIKEAGQAFNGTHPKTLSNVCWKMREIYHCAQVTAVVDDVRAATQYLHSPMPMAQVAQIEVEEDEDDWEHEDYAMSLYGYILLCNAINDQSNFWKTLCPKIMPSPIF</sequence>
<gene>
    <name evidence="2" type="primary">LOC130472032</name>
</gene>
<reference evidence="1" key="1">
    <citation type="journal article" date="2021" name="Nat. Commun.">
        <title>Genomic analyses provide insights into spinach domestication and the genetic basis of agronomic traits.</title>
        <authorList>
            <person name="Cai X."/>
            <person name="Sun X."/>
            <person name="Xu C."/>
            <person name="Sun H."/>
            <person name="Wang X."/>
            <person name="Ge C."/>
            <person name="Zhang Z."/>
            <person name="Wang Q."/>
            <person name="Fei Z."/>
            <person name="Jiao C."/>
            <person name="Wang Q."/>
        </authorList>
    </citation>
    <scope>NUCLEOTIDE SEQUENCE [LARGE SCALE GENOMIC DNA]</scope>
    <source>
        <strain evidence="1">cv. Varoflay</strain>
    </source>
</reference>
<evidence type="ECO:0000313" key="1">
    <source>
        <dbReference type="Proteomes" id="UP000813463"/>
    </source>
</evidence>
<reference evidence="2" key="2">
    <citation type="submission" date="2025-08" db="UniProtKB">
        <authorList>
            <consortium name="RefSeq"/>
        </authorList>
    </citation>
    <scope>IDENTIFICATION</scope>
    <source>
        <tissue evidence="2">Leaf</tissue>
    </source>
</reference>
<dbReference type="PANTHER" id="PTHR47169">
    <property type="entry name" value="OS01G0541250 PROTEIN"/>
    <property type="match status" value="1"/>
</dbReference>
<accession>A0ABM3RS21</accession>
<name>A0ABM3RS21_SPIOL</name>
<dbReference type="RefSeq" id="XP_056698419.1">
    <property type="nucleotide sequence ID" value="XM_056842441.1"/>
</dbReference>
<evidence type="ECO:0000313" key="2">
    <source>
        <dbReference type="RefSeq" id="XP_056698419.1"/>
    </source>
</evidence>
<proteinExistence type="predicted"/>
<dbReference type="PANTHER" id="PTHR47169:SF3">
    <property type="match status" value="1"/>
</dbReference>
<keyword evidence="1" id="KW-1185">Reference proteome</keyword>
<evidence type="ECO:0008006" key="3">
    <source>
        <dbReference type="Google" id="ProtNLM"/>
    </source>
</evidence>
<protein>
    <recommendedName>
        <fullName evidence="3">Tc1-like transposase DDE domain-containing protein</fullName>
    </recommendedName>
</protein>